<dbReference type="FunFam" id="3.40.50.300:FF:000016">
    <property type="entry name" value="Oligopeptide ABC transporter ATP-binding component"/>
    <property type="match status" value="1"/>
</dbReference>
<dbReference type="AlphaFoldDB" id="A0A7W8H7I5"/>
<name>A0A7W8H7I5_9FIRM</name>
<dbReference type="Pfam" id="PF08352">
    <property type="entry name" value="oligo_HPY"/>
    <property type="match status" value="1"/>
</dbReference>
<dbReference type="Gene3D" id="3.40.50.300">
    <property type="entry name" value="P-loop containing nucleotide triphosphate hydrolases"/>
    <property type="match status" value="1"/>
</dbReference>
<evidence type="ECO:0000313" key="6">
    <source>
        <dbReference type="EMBL" id="MBB5263070.1"/>
    </source>
</evidence>
<dbReference type="GO" id="GO:0016887">
    <property type="term" value="F:ATP hydrolysis activity"/>
    <property type="evidence" value="ECO:0007669"/>
    <property type="project" value="InterPro"/>
</dbReference>
<organism evidence="6 7">
    <name type="scientific">Catenibacillus scindens</name>
    <dbReference type="NCBI Taxonomy" id="673271"/>
    <lineage>
        <taxon>Bacteria</taxon>
        <taxon>Bacillati</taxon>
        <taxon>Bacillota</taxon>
        <taxon>Clostridia</taxon>
        <taxon>Lachnospirales</taxon>
        <taxon>Lachnospiraceae</taxon>
        <taxon>Catenibacillus</taxon>
    </lineage>
</organism>
<dbReference type="PANTHER" id="PTHR43776:SF8">
    <property type="entry name" value="ABC TRANSPORTER, ATP-BINDING PROTEIN"/>
    <property type="match status" value="1"/>
</dbReference>
<gene>
    <name evidence="6" type="ORF">HNP82_000164</name>
</gene>
<dbReference type="InterPro" id="IPR013563">
    <property type="entry name" value="Oligopep_ABC_C"/>
</dbReference>
<evidence type="ECO:0000256" key="2">
    <source>
        <dbReference type="ARBA" id="ARBA00022448"/>
    </source>
</evidence>
<keyword evidence="7" id="KW-1185">Reference proteome</keyword>
<dbReference type="PANTHER" id="PTHR43776">
    <property type="entry name" value="TRANSPORT ATP-BINDING PROTEIN"/>
    <property type="match status" value="1"/>
</dbReference>
<keyword evidence="3" id="KW-0547">Nucleotide-binding</keyword>
<dbReference type="GO" id="GO:0005524">
    <property type="term" value="F:ATP binding"/>
    <property type="evidence" value="ECO:0007669"/>
    <property type="project" value="UniProtKB-KW"/>
</dbReference>
<evidence type="ECO:0000313" key="7">
    <source>
        <dbReference type="Proteomes" id="UP000543642"/>
    </source>
</evidence>
<dbReference type="EMBL" id="JACHFW010000001">
    <property type="protein sequence ID" value="MBB5263070.1"/>
    <property type="molecule type" value="Genomic_DNA"/>
</dbReference>
<dbReference type="RefSeq" id="WP_183770405.1">
    <property type="nucleotide sequence ID" value="NZ_JACHFW010000001.1"/>
</dbReference>
<feature type="domain" description="ABC transporter" evidence="5">
    <location>
        <begin position="8"/>
        <end position="252"/>
    </location>
</feature>
<dbReference type="Proteomes" id="UP000543642">
    <property type="component" value="Unassembled WGS sequence"/>
</dbReference>
<comment type="similarity">
    <text evidence="1">Belongs to the ABC transporter superfamily.</text>
</comment>
<keyword evidence="4 6" id="KW-0067">ATP-binding</keyword>
<dbReference type="GO" id="GO:0055085">
    <property type="term" value="P:transmembrane transport"/>
    <property type="evidence" value="ECO:0007669"/>
    <property type="project" value="UniProtKB-ARBA"/>
</dbReference>
<evidence type="ECO:0000256" key="4">
    <source>
        <dbReference type="ARBA" id="ARBA00022840"/>
    </source>
</evidence>
<dbReference type="InterPro" id="IPR003593">
    <property type="entry name" value="AAA+_ATPase"/>
</dbReference>
<dbReference type="NCBIfam" id="TIGR01727">
    <property type="entry name" value="oligo_HPY"/>
    <property type="match status" value="1"/>
</dbReference>
<comment type="caution">
    <text evidence="6">The sequence shown here is derived from an EMBL/GenBank/DDBJ whole genome shotgun (WGS) entry which is preliminary data.</text>
</comment>
<dbReference type="CDD" id="cd03257">
    <property type="entry name" value="ABC_NikE_OppD_transporters"/>
    <property type="match status" value="1"/>
</dbReference>
<keyword evidence="2" id="KW-0813">Transport</keyword>
<proteinExistence type="inferred from homology"/>
<dbReference type="PROSITE" id="PS50893">
    <property type="entry name" value="ABC_TRANSPORTER_2"/>
    <property type="match status" value="1"/>
</dbReference>
<protein>
    <submittedName>
        <fullName evidence="6">Oligopeptide/dipeptide ABC transporter ATP-binding protein</fullName>
    </submittedName>
</protein>
<dbReference type="PROSITE" id="PS00211">
    <property type="entry name" value="ABC_TRANSPORTER_1"/>
    <property type="match status" value="1"/>
</dbReference>
<dbReference type="InterPro" id="IPR017871">
    <property type="entry name" value="ABC_transporter-like_CS"/>
</dbReference>
<evidence type="ECO:0000259" key="5">
    <source>
        <dbReference type="PROSITE" id="PS50893"/>
    </source>
</evidence>
<dbReference type="Pfam" id="PF00005">
    <property type="entry name" value="ABC_tran"/>
    <property type="match status" value="1"/>
</dbReference>
<dbReference type="InterPro" id="IPR027417">
    <property type="entry name" value="P-loop_NTPase"/>
</dbReference>
<evidence type="ECO:0000256" key="3">
    <source>
        <dbReference type="ARBA" id="ARBA00022741"/>
    </source>
</evidence>
<dbReference type="InterPro" id="IPR003439">
    <property type="entry name" value="ABC_transporter-like_ATP-bd"/>
</dbReference>
<dbReference type="SUPFAM" id="SSF52540">
    <property type="entry name" value="P-loop containing nucleoside triphosphate hydrolases"/>
    <property type="match status" value="1"/>
</dbReference>
<dbReference type="GO" id="GO:0015833">
    <property type="term" value="P:peptide transport"/>
    <property type="evidence" value="ECO:0007669"/>
    <property type="project" value="InterPro"/>
</dbReference>
<accession>A0A7W8H7I5</accession>
<dbReference type="SMART" id="SM00382">
    <property type="entry name" value="AAA"/>
    <property type="match status" value="1"/>
</dbReference>
<reference evidence="6 7" key="1">
    <citation type="submission" date="2020-08" db="EMBL/GenBank/DDBJ databases">
        <title>Genomic Encyclopedia of Type Strains, Phase IV (KMG-IV): sequencing the most valuable type-strain genomes for metagenomic binning, comparative biology and taxonomic classification.</title>
        <authorList>
            <person name="Goeker M."/>
        </authorList>
    </citation>
    <scope>NUCLEOTIDE SEQUENCE [LARGE SCALE GENOMIC DNA]</scope>
    <source>
        <strain evidence="6 7">DSM 106146</strain>
    </source>
</reference>
<sequence>MSKSDNLLRLEHVSKNFDLKGRGEVNAVRDVSLTVKSGEIVGIVGESGCGKSTLARLITCIEPVTCGQIFFDVREISSFRGKELRAYRKQVQMIFQDPSNVFSPRMKIGTFLMEPWRNFEHTSRPEAMRLAVEALKNVNLDEDYLKKYPHQLSGGELQRISIARAVALHPKLLICDEATSALDVSTQSQIINLLKDNHKKSEYSILMISHDLALAENFCDRIAVMYLGSIVEILPGRGLRKNARHPYTKALLDSVFSVHGDPEKKIRILTGEPPSPVNVPAGCAFCGRCPYGDSKCERETPQLKNIDFQHQVACHKEELPR</sequence>
<evidence type="ECO:0000256" key="1">
    <source>
        <dbReference type="ARBA" id="ARBA00005417"/>
    </source>
</evidence>
<dbReference type="InterPro" id="IPR050319">
    <property type="entry name" value="ABC_transp_ATP-bind"/>
</dbReference>